<evidence type="ECO:0000259" key="9">
    <source>
        <dbReference type="PROSITE" id="PS51194"/>
    </source>
</evidence>
<keyword evidence="11" id="KW-1185">Reference proteome</keyword>
<evidence type="ECO:0000256" key="7">
    <source>
        <dbReference type="ARBA" id="ARBA00023204"/>
    </source>
</evidence>
<dbReference type="GO" id="GO:0016787">
    <property type="term" value="F:hydrolase activity"/>
    <property type="evidence" value="ECO:0007669"/>
    <property type="project" value="UniProtKB-KW"/>
</dbReference>
<dbReference type="Gene3D" id="3.40.50.300">
    <property type="entry name" value="P-loop containing nucleotide triphosphate hydrolases"/>
    <property type="match status" value="2"/>
</dbReference>
<accession>A0A0K1Q9E8</accession>
<keyword evidence="3" id="KW-0378">Hydrolase</keyword>
<reference evidence="10 11" key="1">
    <citation type="submission" date="2015-08" db="EMBL/GenBank/DDBJ databases">
        <authorList>
            <person name="Babu N.S."/>
            <person name="Beckwith C.J."/>
            <person name="Beseler K.G."/>
            <person name="Brison A."/>
            <person name="Carone J.V."/>
            <person name="Caskin T.P."/>
            <person name="Diamond M."/>
            <person name="Durham M.E."/>
            <person name="Foxe J.M."/>
            <person name="Go M."/>
            <person name="Henderson B.A."/>
            <person name="Jones I.B."/>
            <person name="McGettigan J.A."/>
            <person name="Micheletti S.J."/>
            <person name="Nasrallah M.E."/>
            <person name="Ortiz D."/>
            <person name="Piller C.R."/>
            <person name="Privatt S.R."/>
            <person name="Schneider S.L."/>
            <person name="Sharp S."/>
            <person name="Smith T.C."/>
            <person name="Stanton J.D."/>
            <person name="Ullery H.E."/>
            <person name="Wilson R.J."/>
            <person name="Serrano M.G."/>
            <person name="Buck G."/>
            <person name="Lee V."/>
            <person name="Wang Y."/>
            <person name="Carvalho R."/>
            <person name="Voegtly L."/>
            <person name="Shi R."/>
            <person name="Duckworth R."/>
            <person name="Johnson A."/>
            <person name="Loviza R."/>
            <person name="Walstead R."/>
            <person name="Shah Z."/>
            <person name="Kiflezghi M."/>
            <person name="Wade K."/>
            <person name="Ball S.L."/>
            <person name="Bradley K.W."/>
            <person name="Asai D.J."/>
            <person name="Bowman C.A."/>
            <person name="Russell D.A."/>
            <person name="Pope W.H."/>
            <person name="Jacobs-Sera D."/>
            <person name="Hendrix R.W."/>
            <person name="Hatfull G.F."/>
        </authorList>
    </citation>
    <scope>NUCLEOTIDE SEQUENCE [LARGE SCALE GENOMIC DNA]</scope>
    <source>
        <strain evidence="10 11">DSM 27648</strain>
    </source>
</reference>
<dbReference type="InterPro" id="IPR027417">
    <property type="entry name" value="P-loop_NTPase"/>
</dbReference>
<keyword evidence="2" id="KW-0227">DNA damage</keyword>
<evidence type="ECO:0000256" key="5">
    <source>
        <dbReference type="ARBA" id="ARBA00022840"/>
    </source>
</evidence>
<dbReference type="InterPro" id="IPR047112">
    <property type="entry name" value="RecG/Mfd"/>
</dbReference>
<evidence type="ECO:0000256" key="4">
    <source>
        <dbReference type="ARBA" id="ARBA00022806"/>
    </source>
</evidence>
<dbReference type="SUPFAM" id="SSF52540">
    <property type="entry name" value="P-loop containing nucleoside triphosphate hydrolases"/>
    <property type="match status" value="2"/>
</dbReference>
<feature type="domain" description="Helicase C-terminal" evidence="9">
    <location>
        <begin position="568"/>
        <end position="735"/>
    </location>
</feature>
<dbReference type="InterPro" id="IPR012340">
    <property type="entry name" value="NA-bd_OB-fold"/>
</dbReference>
<evidence type="ECO:0000313" key="11">
    <source>
        <dbReference type="Proteomes" id="UP000064967"/>
    </source>
</evidence>
<dbReference type="SMART" id="SM00490">
    <property type="entry name" value="HELICc"/>
    <property type="match status" value="1"/>
</dbReference>
<sequence length="804" mass="86595">MPFVRLSRMAKKWLVEPDPERLDALVISVREATAAVPDERRADWEKLLAGLARREDVERSRPRVEGLVRACRLFSRPRRKAAADGEGEARAPKKVVGPLDPVDMLPGLGPSARTALADHGLSTVADLVWLPPATWDDLREPMTIAAAVASARSVYESSGGAVKSSRVAVTGLVKSAAVVPIRGRRTVRVLVEDEEDGSCKLHAFWFFMAHGVLAAAKPGTRVLLVGRIEAPPKKPPRTAHPEFFLDTAEVRAVRARYGRFGPPEATLRKAIAWAVDEGITPDPLPPAISQRETMADASSVLREIHTRGAGAPPTEATRRAFLERLAWTEAFARVWERLRSESGEGRGVAAPACPRRADLQKKLEGELGFAFTKSQRSAIDAIAGELGEPRPMRRLLLGDVGTGKTAVALAAAAQCIAAGFQVAILAPTSVLAEQYLDAVKPLERAARARSAFVAAGVPAAARRKAENDLRTGEAQIAIGTHALLREGLEIARLGLVIVDEQQRLGVAQRLSLVKKGERPHLLTLSATPIPRTLALALRGELKTSTLDERPMGRLPVTTELAPSSRLQAIVQRVDEVCARGERVFWIVPRIESDPDDEDDTDPLATVVARAEALAKTLSSRKVSLLHGGLGAAAKRAAMTAFRRGDAEILVGTTVVEVGVDVPEATLIVIEGAEQFGLAQLHQLRGRVGRGSQPGTCVLVYTDPLEGPARARLKALEELSSGEAIARADLELRGAGDLGGTRQHGVEDELLYLQHGASYPWLARIDEDARDLFVTDPALQRPEHRVLGALVARFGHVLAVREEAG</sequence>
<feature type="domain" description="Helicase ATP-binding" evidence="8">
    <location>
        <begin position="385"/>
        <end position="546"/>
    </location>
</feature>
<keyword evidence="4 10" id="KW-0347">Helicase</keyword>
<dbReference type="AlphaFoldDB" id="A0A0K1Q9E8"/>
<dbReference type="EMBL" id="CP012333">
    <property type="protein sequence ID" value="AKV02358.1"/>
    <property type="molecule type" value="Genomic_DNA"/>
</dbReference>
<evidence type="ECO:0000313" key="10">
    <source>
        <dbReference type="EMBL" id="AKV02358.1"/>
    </source>
</evidence>
<dbReference type="InterPro" id="IPR011545">
    <property type="entry name" value="DEAD/DEAH_box_helicase_dom"/>
</dbReference>
<evidence type="ECO:0000256" key="2">
    <source>
        <dbReference type="ARBA" id="ARBA00022763"/>
    </source>
</evidence>
<dbReference type="PROSITE" id="PS51194">
    <property type="entry name" value="HELICASE_CTER"/>
    <property type="match status" value="1"/>
</dbReference>
<dbReference type="Pfam" id="PF00271">
    <property type="entry name" value="Helicase_C"/>
    <property type="match status" value="1"/>
</dbReference>
<dbReference type="SMART" id="SM00487">
    <property type="entry name" value="DEXDc"/>
    <property type="match status" value="1"/>
</dbReference>
<dbReference type="InterPro" id="IPR045562">
    <property type="entry name" value="RecG_dom3_C"/>
</dbReference>
<dbReference type="GO" id="GO:0006281">
    <property type="term" value="P:DNA repair"/>
    <property type="evidence" value="ECO:0007669"/>
    <property type="project" value="UniProtKB-KW"/>
</dbReference>
<dbReference type="InterPro" id="IPR001650">
    <property type="entry name" value="Helicase_C-like"/>
</dbReference>
<dbReference type="Pfam" id="PF19833">
    <property type="entry name" value="RecG_dom3_C"/>
    <property type="match status" value="1"/>
</dbReference>
<dbReference type="PANTHER" id="PTHR47964">
    <property type="entry name" value="ATP-DEPENDENT DNA HELICASE HOMOLOG RECG, CHLOROPLASTIC"/>
    <property type="match status" value="1"/>
</dbReference>
<dbReference type="GO" id="GO:0003678">
    <property type="term" value="F:DNA helicase activity"/>
    <property type="evidence" value="ECO:0007669"/>
    <property type="project" value="TreeGrafter"/>
</dbReference>
<evidence type="ECO:0000256" key="1">
    <source>
        <dbReference type="ARBA" id="ARBA00022741"/>
    </source>
</evidence>
<evidence type="ECO:0000256" key="6">
    <source>
        <dbReference type="ARBA" id="ARBA00023125"/>
    </source>
</evidence>
<organism evidence="10 11">
    <name type="scientific">Labilithrix luteola</name>
    <dbReference type="NCBI Taxonomy" id="1391654"/>
    <lineage>
        <taxon>Bacteria</taxon>
        <taxon>Pseudomonadati</taxon>
        <taxon>Myxococcota</taxon>
        <taxon>Polyangia</taxon>
        <taxon>Polyangiales</taxon>
        <taxon>Labilitrichaceae</taxon>
        <taxon>Labilithrix</taxon>
    </lineage>
</organism>
<keyword evidence="1" id="KW-0547">Nucleotide-binding</keyword>
<protein>
    <submittedName>
        <fullName evidence="10">ATP-dependent DNA helicase RecG</fullName>
    </submittedName>
</protein>
<dbReference type="STRING" id="1391654.AKJ09_09021"/>
<evidence type="ECO:0000259" key="8">
    <source>
        <dbReference type="PROSITE" id="PS51192"/>
    </source>
</evidence>
<dbReference type="SUPFAM" id="SSF50249">
    <property type="entry name" value="Nucleic acid-binding proteins"/>
    <property type="match status" value="1"/>
</dbReference>
<dbReference type="KEGG" id="llu:AKJ09_09021"/>
<dbReference type="PATRIC" id="fig|1391654.3.peg.9144"/>
<dbReference type="Proteomes" id="UP000064967">
    <property type="component" value="Chromosome"/>
</dbReference>
<dbReference type="GO" id="GO:0005524">
    <property type="term" value="F:ATP binding"/>
    <property type="evidence" value="ECO:0007669"/>
    <property type="project" value="UniProtKB-KW"/>
</dbReference>
<name>A0A0K1Q9E8_9BACT</name>
<keyword evidence="6" id="KW-0238">DNA-binding</keyword>
<dbReference type="Pfam" id="PF00270">
    <property type="entry name" value="DEAD"/>
    <property type="match status" value="1"/>
</dbReference>
<dbReference type="InterPro" id="IPR014001">
    <property type="entry name" value="Helicase_ATP-bd"/>
</dbReference>
<keyword evidence="7" id="KW-0234">DNA repair</keyword>
<gene>
    <name evidence="10" type="ORF">AKJ09_09021</name>
</gene>
<evidence type="ECO:0000256" key="3">
    <source>
        <dbReference type="ARBA" id="ARBA00022801"/>
    </source>
</evidence>
<dbReference type="PANTHER" id="PTHR47964:SF1">
    <property type="entry name" value="ATP-DEPENDENT DNA HELICASE HOMOLOG RECG, CHLOROPLASTIC"/>
    <property type="match status" value="1"/>
</dbReference>
<keyword evidence="5" id="KW-0067">ATP-binding</keyword>
<proteinExistence type="predicted"/>
<dbReference type="GO" id="GO:0003677">
    <property type="term" value="F:DNA binding"/>
    <property type="evidence" value="ECO:0007669"/>
    <property type="project" value="UniProtKB-KW"/>
</dbReference>
<dbReference type="PROSITE" id="PS51192">
    <property type="entry name" value="HELICASE_ATP_BIND_1"/>
    <property type="match status" value="1"/>
</dbReference>